<feature type="compositionally biased region" description="Low complexity" evidence="1">
    <location>
        <begin position="367"/>
        <end position="377"/>
    </location>
</feature>
<proteinExistence type="predicted"/>
<feature type="region of interest" description="Disordered" evidence="1">
    <location>
        <begin position="351"/>
        <end position="377"/>
    </location>
</feature>
<accession>A0ABZ0Z4T5</accession>
<organism evidence="2 3">
    <name type="scientific">phage Lak_Megaphage_RVC_JS4_GC31</name>
    <dbReference type="NCBI Taxonomy" id="3109228"/>
    <lineage>
        <taxon>Viruses</taxon>
        <taxon>Duplodnaviria</taxon>
        <taxon>Heunggongvirae</taxon>
        <taxon>Uroviricota</taxon>
        <taxon>Caudoviricetes</taxon>
        <taxon>Caudoviricetes code 15 clade</taxon>
    </lineage>
</organism>
<name>A0ABZ0Z4T5_9CAUD</name>
<evidence type="ECO:0000256" key="1">
    <source>
        <dbReference type="SAM" id="MobiDB-lite"/>
    </source>
</evidence>
<sequence>MKYLLQWIKRELNPEKHISSVSTNSEYFYVHNVKIRISDHLGKDDNDLQVIIVKNLLGKNKQFLLKEGDYPTLITIPDVKTLKIVLTTFLFHFNNINVKQAIKVKTEQDAQTSIERLKQNAAIAVTKLNNGEELTSQDNSFLGSYLIDNLPQYKVFTPEFRRYIRNLFKSGASLEEFINIINTEFRNNESSWKFNNVEVWKLKVNPYIAEKYIENSVICNEIAKTINMDHPDNEYRNHALAYIKIISLPPEERKKENNTLVAHLGYMLGIDTHNVYKKCTANQRKICRECILEHNIPYNIAVELFNKVMYENKNKGGVKPATANLKEIMNRFITLYKNGILMYPNEEEFETYKLSDEETEDNRQSESSESTIEQTEN</sequence>
<dbReference type="EMBL" id="OR769222">
    <property type="protein sequence ID" value="WQJ53170.1"/>
    <property type="molecule type" value="Genomic_DNA"/>
</dbReference>
<keyword evidence="3" id="KW-1185">Reference proteome</keyword>
<evidence type="ECO:0000313" key="2">
    <source>
        <dbReference type="EMBL" id="WQJ53170.1"/>
    </source>
</evidence>
<reference evidence="2 3" key="1">
    <citation type="submission" date="2023-11" db="EMBL/GenBank/DDBJ databases">
        <authorList>
            <person name="Cook R."/>
            <person name="Crisci M."/>
            <person name="Pye H."/>
            <person name="Adriaenssens E."/>
            <person name="Santini J."/>
        </authorList>
    </citation>
    <scope>NUCLEOTIDE SEQUENCE [LARGE SCALE GENOMIC DNA]</scope>
    <source>
        <strain evidence="2">Lak_Megaphage_RVC_JS4_GC31</strain>
    </source>
</reference>
<protein>
    <submittedName>
        <fullName evidence="2">Uncharacterized protein</fullName>
    </submittedName>
</protein>
<evidence type="ECO:0000313" key="3">
    <source>
        <dbReference type="Proteomes" id="UP001349343"/>
    </source>
</evidence>
<dbReference type="Proteomes" id="UP001349343">
    <property type="component" value="Segment"/>
</dbReference>
<feature type="compositionally biased region" description="Basic and acidic residues" evidence="1">
    <location>
        <begin position="351"/>
        <end position="366"/>
    </location>
</feature>